<dbReference type="EMBL" id="ML210408">
    <property type="protein sequence ID" value="TFK18361.1"/>
    <property type="molecule type" value="Genomic_DNA"/>
</dbReference>
<protein>
    <submittedName>
        <fullName evidence="1">Uncharacterized protein</fullName>
    </submittedName>
</protein>
<proteinExistence type="predicted"/>
<sequence>APNSHERESVFNSTGIRWSELSRLPYFDLARFVPPDAMHNLVLGLIHTHCQPFSAYALIPKHAKKNR</sequence>
<gene>
    <name evidence="1" type="ORF">FA15DRAFT_603407</name>
</gene>
<name>A0A5C3KEB0_COPMA</name>
<feature type="non-terminal residue" evidence="1">
    <location>
        <position position="1"/>
    </location>
</feature>
<evidence type="ECO:0000313" key="1">
    <source>
        <dbReference type="EMBL" id="TFK18361.1"/>
    </source>
</evidence>
<dbReference type="STRING" id="230819.A0A5C3KEB0"/>
<evidence type="ECO:0000313" key="2">
    <source>
        <dbReference type="Proteomes" id="UP000307440"/>
    </source>
</evidence>
<accession>A0A5C3KEB0</accession>
<keyword evidence="2" id="KW-1185">Reference proteome</keyword>
<dbReference type="AlphaFoldDB" id="A0A5C3KEB0"/>
<organism evidence="1 2">
    <name type="scientific">Coprinopsis marcescibilis</name>
    <name type="common">Agaric fungus</name>
    <name type="synonym">Psathyrella marcescibilis</name>
    <dbReference type="NCBI Taxonomy" id="230819"/>
    <lineage>
        <taxon>Eukaryota</taxon>
        <taxon>Fungi</taxon>
        <taxon>Dikarya</taxon>
        <taxon>Basidiomycota</taxon>
        <taxon>Agaricomycotina</taxon>
        <taxon>Agaricomycetes</taxon>
        <taxon>Agaricomycetidae</taxon>
        <taxon>Agaricales</taxon>
        <taxon>Agaricineae</taxon>
        <taxon>Psathyrellaceae</taxon>
        <taxon>Coprinopsis</taxon>
    </lineage>
</organism>
<dbReference type="Proteomes" id="UP000307440">
    <property type="component" value="Unassembled WGS sequence"/>
</dbReference>
<dbReference type="OrthoDB" id="3269001at2759"/>
<reference evidence="1 2" key="1">
    <citation type="journal article" date="2019" name="Nat. Ecol. Evol.">
        <title>Megaphylogeny resolves global patterns of mushroom evolution.</title>
        <authorList>
            <person name="Varga T."/>
            <person name="Krizsan K."/>
            <person name="Foldi C."/>
            <person name="Dima B."/>
            <person name="Sanchez-Garcia M."/>
            <person name="Sanchez-Ramirez S."/>
            <person name="Szollosi G.J."/>
            <person name="Szarkandi J.G."/>
            <person name="Papp V."/>
            <person name="Albert L."/>
            <person name="Andreopoulos W."/>
            <person name="Angelini C."/>
            <person name="Antonin V."/>
            <person name="Barry K.W."/>
            <person name="Bougher N.L."/>
            <person name="Buchanan P."/>
            <person name="Buyck B."/>
            <person name="Bense V."/>
            <person name="Catcheside P."/>
            <person name="Chovatia M."/>
            <person name="Cooper J."/>
            <person name="Damon W."/>
            <person name="Desjardin D."/>
            <person name="Finy P."/>
            <person name="Geml J."/>
            <person name="Haridas S."/>
            <person name="Hughes K."/>
            <person name="Justo A."/>
            <person name="Karasinski D."/>
            <person name="Kautmanova I."/>
            <person name="Kiss B."/>
            <person name="Kocsube S."/>
            <person name="Kotiranta H."/>
            <person name="LaButti K.M."/>
            <person name="Lechner B.E."/>
            <person name="Liimatainen K."/>
            <person name="Lipzen A."/>
            <person name="Lukacs Z."/>
            <person name="Mihaltcheva S."/>
            <person name="Morgado L.N."/>
            <person name="Niskanen T."/>
            <person name="Noordeloos M.E."/>
            <person name="Ohm R.A."/>
            <person name="Ortiz-Santana B."/>
            <person name="Ovrebo C."/>
            <person name="Racz N."/>
            <person name="Riley R."/>
            <person name="Savchenko A."/>
            <person name="Shiryaev A."/>
            <person name="Soop K."/>
            <person name="Spirin V."/>
            <person name="Szebenyi C."/>
            <person name="Tomsovsky M."/>
            <person name="Tulloss R.E."/>
            <person name="Uehling J."/>
            <person name="Grigoriev I.V."/>
            <person name="Vagvolgyi C."/>
            <person name="Papp T."/>
            <person name="Martin F.M."/>
            <person name="Miettinen O."/>
            <person name="Hibbett D.S."/>
            <person name="Nagy L.G."/>
        </authorList>
    </citation>
    <scope>NUCLEOTIDE SEQUENCE [LARGE SCALE GENOMIC DNA]</scope>
    <source>
        <strain evidence="1 2">CBS 121175</strain>
    </source>
</reference>